<feature type="region of interest" description="Disordered" evidence="1">
    <location>
        <begin position="13"/>
        <end position="179"/>
    </location>
</feature>
<feature type="compositionally biased region" description="Basic and acidic residues" evidence="1">
    <location>
        <begin position="210"/>
        <end position="223"/>
    </location>
</feature>
<evidence type="ECO:0000313" key="2">
    <source>
        <dbReference type="EMBL" id="KAK5065557.1"/>
    </source>
</evidence>
<dbReference type="EMBL" id="JAVRRF010000005">
    <property type="protein sequence ID" value="KAK5065557.1"/>
    <property type="molecule type" value="Genomic_DNA"/>
</dbReference>
<keyword evidence="3" id="KW-1185">Reference proteome</keyword>
<protein>
    <submittedName>
        <fullName evidence="2">Uncharacterized protein</fullName>
    </submittedName>
</protein>
<dbReference type="Proteomes" id="UP001345691">
    <property type="component" value="Unassembled WGS sequence"/>
</dbReference>
<proteinExistence type="predicted"/>
<accession>A0ABR0JHZ4</accession>
<sequence>MVILGGLELVAAGYLLKEVSKDSKGEEDHERRRRRHHSKHRDDHNHSHGHSHGHHHSQHRYDDSPPGRHSRPPHQSSLAPPQNQGPPRPFSAPPIQARPPVMPPGPPPGPPPMAWQQQHPPPQGQPQSHSTWPMQQNQQQRPGPPPQHWPQPPPHQGGPPPPHPNGANFVAPPLQRPATVMLPPANMHYDMKTGKWQNNMLPPEMLGAQGKRDAGPELRRENSMPESYPHTSPGQNYHEYNAGMHPQINVTDHHGRPAAPTSTMSSPSLPQGYAELDSETPGRYRPHGDEKVSYEPQRNHRRRRGHSSSSTRYYDDDEMSPPPAYRE</sequence>
<gene>
    <name evidence="2" type="ORF">LTR69_003106</name>
</gene>
<feature type="compositionally biased region" description="Basic and acidic residues" evidence="1">
    <location>
        <begin position="280"/>
        <end position="293"/>
    </location>
</feature>
<feature type="compositionally biased region" description="Basic and acidic residues" evidence="1">
    <location>
        <begin position="18"/>
        <end position="30"/>
    </location>
</feature>
<evidence type="ECO:0000256" key="1">
    <source>
        <dbReference type="SAM" id="MobiDB-lite"/>
    </source>
</evidence>
<feature type="compositionally biased region" description="Polar residues" evidence="1">
    <location>
        <begin position="73"/>
        <end position="82"/>
    </location>
</feature>
<feature type="compositionally biased region" description="Low complexity" evidence="1">
    <location>
        <begin position="257"/>
        <end position="270"/>
    </location>
</feature>
<feature type="compositionally biased region" description="Pro residues" evidence="1">
    <location>
        <begin position="142"/>
        <end position="164"/>
    </location>
</feature>
<name>A0ABR0JHZ4_9EURO</name>
<feature type="region of interest" description="Disordered" evidence="1">
    <location>
        <begin position="194"/>
        <end position="327"/>
    </location>
</feature>
<feature type="compositionally biased region" description="Basic residues" evidence="1">
    <location>
        <begin position="47"/>
        <end position="58"/>
    </location>
</feature>
<comment type="caution">
    <text evidence="2">The sequence shown here is derived from an EMBL/GenBank/DDBJ whole genome shotgun (WGS) entry which is preliminary data.</text>
</comment>
<evidence type="ECO:0000313" key="3">
    <source>
        <dbReference type="Proteomes" id="UP001345691"/>
    </source>
</evidence>
<organism evidence="2 3">
    <name type="scientific">Exophiala sideris</name>
    <dbReference type="NCBI Taxonomy" id="1016849"/>
    <lineage>
        <taxon>Eukaryota</taxon>
        <taxon>Fungi</taxon>
        <taxon>Dikarya</taxon>
        <taxon>Ascomycota</taxon>
        <taxon>Pezizomycotina</taxon>
        <taxon>Eurotiomycetes</taxon>
        <taxon>Chaetothyriomycetidae</taxon>
        <taxon>Chaetothyriales</taxon>
        <taxon>Herpotrichiellaceae</taxon>
        <taxon>Exophiala</taxon>
    </lineage>
</organism>
<feature type="compositionally biased region" description="Pro residues" evidence="1">
    <location>
        <begin position="83"/>
        <end position="124"/>
    </location>
</feature>
<reference evidence="2 3" key="1">
    <citation type="submission" date="2023-08" db="EMBL/GenBank/DDBJ databases">
        <title>Black Yeasts Isolated from many extreme environments.</title>
        <authorList>
            <person name="Coleine C."/>
            <person name="Stajich J.E."/>
            <person name="Selbmann L."/>
        </authorList>
    </citation>
    <scope>NUCLEOTIDE SEQUENCE [LARGE SCALE GENOMIC DNA]</scope>
    <source>
        <strain evidence="2 3">CCFEE 6328</strain>
    </source>
</reference>